<evidence type="ECO:0000313" key="2">
    <source>
        <dbReference type="Proteomes" id="UP000228987"/>
    </source>
</evidence>
<reference evidence="2" key="1">
    <citation type="submission" date="2017-08" db="EMBL/GenBank/DDBJ databases">
        <title>A dynamic microbial community with high functional redundancy inhabits the cold, oxic subseafloor aquifer.</title>
        <authorList>
            <person name="Tully B.J."/>
            <person name="Wheat C.G."/>
            <person name="Glazer B.T."/>
            <person name="Huber J.A."/>
        </authorList>
    </citation>
    <scope>NUCLEOTIDE SEQUENCE [LARGE SCALE GENOMIC DNA]</scope>
</reference>
<gene>
    <name evidence="1" type="ORF">COA71_08240</name>
</gene>
<protein>
    <recommendedName>
        <fullName evidence="3">Nucleoside-binding protein</fullName>
    </recommendedName>
</protein>
<dbReference type="AlphaFoldDB" id="A0A2A5CDS8"/>
<dbReference type="GO" id="GO:0009279">
    <property type="term" value="C:cell outer membrane"/>
    <property type="evidence" value="ECO:0007669"/>
    <property type="project" value="InterPro"/>
</dbReference>
<dbReference type="EMBL" id="NVWI01000005">
    <property type="protein sequence ID" value="PCJ41536.1"/>
    <property type="molecule type" value="Genomic_DNA"/>
</dbReference>
<sequence>MTIAWNYPFIFWNKNFSFEGFYDITGSEGTSASHYQAQPQILWKVHDKLYLGVEYLYWHNKTGRAGFNESAMQAVVRINF</sequence>
<dbReference type="InterPro" id="IPR036777">
    <property type="entry name" value="Channel_Tsx-like_sf"/>
</dbReference>
<comment type="caution">
    <text evidence="1">The sequence shown here is derived from an EMBL/GenBank/DDBJ whole genome shotgun (WGS) entry which is preliminary data.</text>
</comment>
<dbReference type="Gene3D" id="2.40.230.20">
    <property type="entry name" value="Nucleoside-specific channel-forming protein, Tsx-like"/>
    <property type="match status" value="1"/>
</dbReference>
<name>A0A2A5CDS8_9GAMM</name>
<dbReference type="Proteomes" id="UP000228987">
    <property type="component" value="Unassembled WGS sequence"/>
</dbReference>
<proteinExistence type="predicted"/>
<evidence type="ECO:0008006" key="3">
    <source>
        <dbReference type="Google" id="ProtNLM"/>
    </source>
</evidence>
<organism evidence="1 2">
    <name type="scientific">SAR86 cluster bacterium</name>
    <dbReference type="NCBI Taxonomy" id="2030880"/>
    <lineage>
        <taxon>Bacteria</taxon>
        <taxon>Pseudomonadati</taxon>
        <taxon>Pseudomonadota</taxon>
        <taxon>Gammaproteobacteria</taxon>
        <taxon>SAR86 cluster</taxon>
    </lineage>
</organism>
<dbReference type="SUPFAM" id="SSF111364">
    <property type="entry name" value="Tsx-like channel"/>
    <property type="match status" value="1"/>
</dbReference>
<evidence type="ECO:0000313" key="1">
    <source>
        <dbReference type="EMBL" id="PCJ41536.1"/>
    </source>
</evidence>
<accession>A0A2A5CDS8</accession>